<accession>A0ABP8NB14</accession>
<sequence>MRIAGLVWLLLVCAVAYGQQPSQDTLKRVVRSVAAPKKKPWKTDPYLQDTLMGPIPLARALFHEKIDNEQRRADEADGRTDGRIIVPGPVVFSGMYTDALLKRVDRLQIMVENMPPVGRDSAVANQQKIQCLRGIWELMRQYSADPRPRASFYDSLVDNMRSLIVASNEHKTYDLVMANPDVYTLDNGRVLLNDEPNARAYIHTAMASRDPVMMARRLQEFSRDTFAITIVNAAARQDPRLIFSYALSSDILLKGTVYRSHDPFVQAIVQTSAESEAPLRALPFISYLYTGRGTIDAIDTIAADPARSFNALVALRMSNEPLSRQLYTEELEYRALKDFVRQMNELHDTTDDVRFRCVDSLSAASLFYIMVYGREEIYTSSFLGTFKRMVARMAPMRGDQLLDTLHHDHFRTFIRLCASYNTLTELLNTMDDTARTSLMSRFISGLQKGPENDLEDAVNVADAIGSINDTALLKFLRVRIAENYRKSQVLESRKGMAIYNLLGMLAESASGAGTDAGASTASNKLKLPPINIVPFRTLTDDTGTIHERVFFYGDEDGMNAYAGFMDDHRKNKQWKVDSNKYWVTITSLTGKRVVLYANMPLRAPEDEKAIDTLDMYLATNNIRPTVVIHRGHSYHVKTTLMRIDSNARVVVLGSCGGYQNVAKVLRSSPGAHIISSKQTGVGAINEPMSRAINTILQEGNDINWIPLWAGLDQYFSKNADLYPRFKDYVPPHKNLGVLFIKAYGQLMGRR</sequence>
<evidence type="ECO:0008006" key="4">
    <source>
        <dbReference type="Google" id="ProtNLM"/>
    </source>
</evidence>
<evidence type="ECO:0000256" key="1">
    <source>
        <dbReference type="SAM" id="SignalP"/>
    </source>
</evidence>
<gene>
    <name evidence="2" type="ORF">GCM10023093_11930</name>
</gene>
<protein>
    <recommendedName>
        <fullName evidence="4">CHAT domain-containing protein</fullName>
    </recommendedName>
</protein>
<dbReference type="Proteomes" id="UP001500067">
    <property type="component" value="Unassembled WGS sequence"/>
</dbReference>
<reference evidence="3" key="1">
    <citation type="journal article" date="2019" name="Int. J. Syst. Evol. Microbiol.">
        <title>The Global Catalogue of Microorganisms (GCM) 10K type strain sequencing project: providing services to taxonomists for standard genome sequencing and annotation.</title>
        <authorList>
            <consortium name="The Broad Institute Genomics Platform"/>
            <consortium name="The Broad Institute Genome Sequencing Center for Infectious Disease"/>
            <person name="Wu L."/>
            <person name="Ma J."/>
        </authorList>
    </citation>
    <scope>NUCLEOTIDE SEQUENCE [LARGE SCALE GENOMIC DNA]</scope>
    <source>
        <strain evidence="3">JCM 32105</strain>
    </source>
</reference>
<comment type="caution">
    <text evidence="2">The sequence shown here is derived from an EMBL/GenBank/DDBJ whole genome shotgun (WGS) entry which is preliminary data.</text>
</comment>
<dbReference type="EMBL" id="BAABFA010000008">
    <property type="protein sequence ID" value="GAA4463447.1"/>
    <property type="molecule type" value="Genomic_DNA"/>
</dbReference>
<feature type="chain" id="PRO_5046574480" description="CHAT domain-containing protein" evidence="1">
    <location>
        <begin position="19"/>
        <end position="750"/>
    </location>
</feature>
<dbReference type="RefSeq" id="WP_345080030.1">
    <property type="nucleotide sequence ID" value="NZ_BAABFA010000008.1"/>
</dbReference>
<organism evidence="2 3">
    <name type="scientific">Nemorincola caseinilytica</name>
    <dbReference type="NCBI Taxonomy" id="2054315"/>
    <lineage>
        <taxon>Bacteria</taxon>
        <taxon>Pseudomonadati</taxon>
        <taxon>Bacteroidota</taxon>
        <taxon>Chitinophagia</taxon>
        <taxon>Chitinophagales</taxon>
        <taxon>Chitinophagaceae</taxon>
        <taxon>Nemorincola</taxon>
    </lineage>
</organism>
<name>A0ABP8NB14_9BACT</name>
<feature type="signal peptide" evidence="1">
    <location>
        <begin position="1"/>
        <end position="18"/>
    </location>
</feature>
<proteinExistence type="predicted"/>
<evidence type="ECO:0000313" key="3">
    <source>
        <dbReference type="Proteomes" id="UP001500067"/>
    </source>
</evidence>
<keyword evidence="3" id="KW-1185">Reference proteome</keyword>
<evidence type="ECO:0000313" key="2">
    <source>
        <dbReference type="EMBL" id="GAA4463447.1"/>
    </source>
</evidence>
<keyword evidence="1" id="KW-0732">Signal</keyword>